<accession>A0A644ZYD1</accession>
<dbReference type="EMBL" id="VSSQ01011097">
    <property type="protein sequence ID" value="MPM45990.1"/>
    <property type="molecule type" value="Genomic_DNA"/>
</dbReference>
<sequence>MVTQIRRPGAKTCSLLGGILEVAEKPSQVLVLFSVGCWYTFIVDGDRQVLGRCKQPQHKGQAQENTEEQQEHYQDPRFHAPGLGMFITLHYT</sequence>
<organism evidence="2">
    <name type="scientific">bioreactor metagenome</name>
    <dbReference type="NCBI Taxonomy" id="1076179"/>
    <lineage>
        <taxon>unclassified sequences</taxon>
        <taxon>metagenomes</taxon>
        <taxon>ecological metagenomes</taxon>
    </lineage>
</organism>
<dbReference type="AlphaFoldDB" id="A0A644ZYD1"/>
<evidence type="ECO:0000256" key="1">
    <source>
        <dbReference type="SAM" id="MobiDB-lite"/>
    </source>
</evidence>
<proteinExistence type="predicted"/>
<evidence type="ECO:0000313" key="2">
    <source>
        <dbReference type="EMBL" id="MPM45990.1"/>
    </source>
</evidence>
<comment type="caution">
    <text evidence="2">The sequence shown here is derived from an EMBL/GenBank/DDBJ whole genome shotgun (WGS) entry which is preliminary data.</text>
</comment>
<reference evidence="2" key="1">
    <citation type="submission" date="2019-08" db="EMBL/GenBank/DDBJ databases">
        <authorList>
            <person name="Kucharzyk K."/>
            <person name="Murdoch R.W."/>
            <person name="Higgins S."/>
            <person name="Loffler F."/>
        </authorList>
    </citation>
    <scope>NUCLEOTIDE SEQUENCE</scope>
</reference>
<protein>
    <submittedName>
        <fullName evidence="2">Uncharacterized protein</fullName>
    </submittedName>
</protein>
<feature type="region of interest" description="Disordered" evidence="1">
    <location>
        <begin position="54"/>
        <end position="74"/>
    </location>
</feature>
<name>A0A644ZYD1_9ZZZZ</name>
<gene>
    <name evidence="2" type="ORF">SDC9_92684</name>
</gene>